<sequence length="380" mass="40960">MLPTPILQFGTSRFLLAHVDLFVSEALQASRAGAGDALGGITVVQSTASPASAARTAALASGAGYPVRIRGIEGGQPVDRVQQATAVRQALQAPSQWPGLRALLRGPDVQVIVSNTADQGYALDAADQAALLDADSPAPRSFPAKLLVLLHARWQGSPQALLTLLPCELVERNGDVLRELVQGLARQWALPEASVHWLGTHCVWANSLVDRIVSEAIEPVGAVAEPYALWAIERQPGLVLPCRHPAIVLTDDLASHARLKLFLLNGGHTFLAERWQRDGRPATETVGQALTDDALRAELEALWRDEIIPVFAALGQGAQARTYVDSVRERLQNPYLDHRLADIAQNHAQKKQRRLAPIVALAHEQGLRHAQPRLQAALAA</sequence>
<dbReference type="GO" id="GO:0016491">
    <property type="term" value="F:oxidoreductase activity"/>
    <property type="evidence" value="ECO:0007669"/>
    <property type="project" value="UniProtKB-KW"/>
</dbReference>
<dbReference type="Pfam" id="PF08125">
    <property type="entry name" value="Mannitol_dh_C"/>
    <property type="match status" value="1"/>
</dbReference>
<protein>
    <submittedName>
        <fullName evidence="5">Altronate oxidoreductase</fullName>
    </submittedName>
</protein>
<dbReference type="PANTHER" id="PTHR30524">
    <property type="entry name" value="MANNITOL-1-PHOSPHATE 5-DEHYDROGENASE"/>
    <property type="match status" value="1"/>
</dbReference>
<keyword evidence="1" id="KW-0560">Oxidoreductase</keyword>
<dbReference type="InterPro" id="IPR008927">
    <property type="entry name" value="6-PGluconate_DH-like_C_sf"/>
</dbReference>
<dbReference type="AlphaFoldDB" id="A0A7V8FMR2"/>
<evidence type="ECO:0000256" key="2">
    <source>
        <dbReference type="ARBA" id="ARBA00023027"/>
    </source>
</evidence>
<dbReference type="Gene3D" id="1.10.1040.10">
    <property type="entry name" value="N-(1-d-carboxylethyl)-l-norvaline Dehydrogenase, domain 2"/>
    <property type="match status" value="1"/>
</dbReference>
<dbReference type="Gene3D" id="3.40.50.720">
    <property type="entry name" value="NAD(P)-binding Rossmann-like Domain"/>
    <property type="match status" value="1"/>
</dbReference>
<evidence type="ECO:0000259" key="4">
    <source>
        <dbReference type="Pfam" id="PF08125"/>
    </source>
</evidence>
<dbReference type="Pfam" id="PF01232">
    <property type="entry name" value="Mannitol_dh"/>
    <property type="match status" value="1"/>
</dbReference>
<name>A0A7V8FMR2_9BURK</name>
<organism evidence="5 6">
    <name type="scientific">Paracidovorax wautersii</name>
    <dbReference type="NCBI Taxonomy" id="1177982"/>
    <lineage>
        <taxon>Bacteria</taxon>
        <taxon>Pseudomonadati</taxon>
        <taxon>Pseudomonadota</taxon>
        <taxon>Betaproteobacteria</taxon>
        <taxon>Burkholderiales</taxon>
        <taxon>Comamonadaceae</taxon>
        <taxon>Paracidovorax</taxon>
    </lineage>
</organism>
<evidence type="ECO:0000313" key="6">
    <source>
        <dbReference type="Proteomes" id="UP000461670"/>
    </source>
</evidence>
<proteinExistence type="predicted"/>
<dbReference type="InterPro" id="IPR013131">
    <property type="entry name" value="Mannitol_DH_N"/>
</dbReference>
<dbReference type="SUPFAM" id="SSF48179">
    <property type="entry name" value="6-phosphogluconate dehydrogenase C-terminal domain-like"/>
    <property type="match status" value="1"/>
</dbReference>
<dbReference type="PANTHER" id="PTHR30524:SF0">
    <property type="entry name" value="ALTRONATE OXIDOREDUCTASE-RELATED"/>
    <property type="match status" value="1"/>
</dbReference>
<dbReference type="InterPro" id="IPR013328">
    <property type="entry name" value="6PGD_dom2"/>
</dbReference>
<keyword evidence="2" id="KW-0520">NAD</keyword>
<comment type="caution">
    <text evidence="5">The sequence shown here is derived from an EMBL/GenBank/DDBJ whole genome shotgun (WGS) entry which is preliminary data.</text>
</comment>
<dbReference type="SUPFAM" id="SSF51735">
    <property type="entry name" value="NAD(P)-binding Rossmann-fold domains"/>
    <property type="match status" value="1"/>
</dbReference>
<accession>A0A7V8FMR2</accession>
<evidence type="ECO:0000259" key="3">
    <source>
        <dbReference type="Pfam" id="PF01232"/>
    </source>
</evidence>
<gene>
    <name evidence="5" type="primary">uxaB</name>
    <name evidence="5" type="ORF">GAK30_02646</name>
</gene>
<evidence type="ECO:0000256" key="1">
    <source>
        <dbReference type="ARBA" id="ARBA00023002"/>
    </source>
</evidence>
<dbReference type="InterPro" id="IPR013118">
    <property type="entry name" value="Mannitol_DH_C"/>
</dbReference>
<evidence type="ECO:0000313" key="5">
    <source>
        <dbReference type="EMBL" id="KAF1020222.1"/>
    </source>
</evidence>
<reference evidence="6" key="1">
    <citation type="journal article" date="2020" name="MBio">
        <title>Horizontal gene transfer to a defensive symbiont with a reduced genome amongst a multipartite beetle microbiome.</title>
        <authorList>
            <person name="Waterworth S.C."/>
            <person name="Florez L.V."/>
            <person name="Rees E.R."/>
            <person name="Hertweck C."/>
            <person name="Kaltenpoth M."/>
            <person name="Kwan J.C."/>
        </authorList>
    </citation>
    <scope>NUCLEOTIDE SEQUENCE [LARGE SCALE GENOMIC DNA]</scope>
</reference>
<dbReference type="EMBL" id="WNDQ01000039">
    <property type="protein sequence ID" value="KAF1020222.1"/>
    <property type="molecule type" value="Genomic_DNA"/>
</dbReference>
<feature type="domain" description="Mannitol dehydrogenase N-terminal" evidence="3">
    <location>
        <begin position="7"/>
        <end position="234"/>
    </location>
</feature>
<feature type="domain" description="Mannitol dehydrogenase C-terminal" evidence="4">
    <location>
        <begin position="252"/>
        <end position="370"/>
    </location>
</feature>
<dbReference type="Proteomes" id="UP000461670">
    <property type="component" value="Unassembled WGS sequence"/>
</dbReference>
<dbReference type="InterPro" id="IPR036291">
    <property type="entry name" value="NAD(P)-bd_dom_sf"/>
</dbReference>